<dbReference type="InterPro" id="IPR050807">
    <property type="entry name" value="TransReg_Diox_bact_type"/>
</dbReference>
<sequence length="108" mass="12525">MDVLSNVGNRIRDIRKSKNLSQQQLADLARTHYSYIGDLERGNRNITLQSLEKIASALEVDISDFFIYQYHSKKSQSNPTLVEIMDLLLEINESNQKKVLNILKEVFR</sequence>
<protein>
    <recommendedName>
        <fullName evidence="4">HTH cro/C1-type domain-containing protein</fullName>
    </recommendedName>
</protein>
<dbReference type="GO" id="GO:0003677">
    <property type="term" value="F:DNA binding"/>
    <property type="evidence" value="ECO:0007669"/>
    <property type="project" value="UniProtKB-KW"/>
</dbReference>
<evidence type="ECO:0000313" key="6">
    <source>
        <dbReference type="Proteomes" id="UP000028123"/>
    </source>
</evidence>
<dbReference type="EMBL" id="JNVM01000013">
    <property type="protein sequence ID" value="KEQ24922.1"/>
    <property type="molecule type" value="Genomic_DNA"/>
</dbReference>
<keyword evidence="3" id="KW-0804">Transcription</keyword>
<keyword evidence="6" id="KW-1185">Reference proteome</keyword>
<gene>
    <name evidence="5" type="ORF">ET33_06065</name>
</gene>
<dbReference type="RefSeq" id="WP_036684077.1">
    <property type="nucleotide sequence ID" value="NZ_JNVM01000013.1"/>
</dbReference>
<keyword evidence="2" id="KW-0238">DNA-binding</keyword>
<dbReference type="SUPFAM" id="SSF47413">
    <property type="entry name" value="lambda repressor-like DNA-binding domains"/>
    <property type="match status" value="1"/>
</dbReference>
<name>A0A081P2J9_9BACL</name>
<evidence type="ECO:0000256" key="2">
    <source>
        <dbReference type="ARBA" id="ARBA00023125"/>
    </source>
</evidence>
<evidence type="ECO:0000256" key="3">
    <source>
        <dbReference type="ARBA" id="ARBA00023163"/>
    </source>
</evidence>
<dbReference type="GO" id="GO:0005829">
    <property type="term" value="C:cytosol"/>
    <property type="evidence" value="ECO:0007669"/>
    <property type="project" value="TreeGrafter"/>
</dbReference>
<dbReference type="PROSITE" id="PS50943">
    <property type="entry name" value="HTH_CROC1"/>
    <property type="match status" value="1"/>
</dbReference>
<organism evidence="5 6">
    <name type="scientific">Paenibacillus tyrfis</name>
    <dbReference type="NCBI Taxonomy" id="1501230"/>
    <lineage>
        <taxon>Bacteria</taxon>
        <taxon>Bacillati</taxon>
        <taxon>Bacillota</taxon>
        <taxon>Bacilli</taxon>
        <taxon>Bacillales</taxon>
        <taxon>Paenibacillaceae</taxon>
        <taxon>Paenibacillus</taxon>
    </lineage>
</organism>
<comment type="caution">
    <text evidence="5">The sequence shown here is derived from an EMBL/GenBank/DDBJ whole genome shotgun (WGS) entry which is preliminary data.</text>
</comment>
<dbReference type="AlphaFoldDB" id="A0A081P2J9"/>
<keyword evidence="1" id="KW-0805">Transcription regulation</keyword>
<dbReference type="PANTHER" id="PTHR46797:SF23">
    <property type="entry name" value="HTH-TYPE TRANSCRIPTIONAL REGULATOR SUTR"/>
    <property type="match status" value="1"/>
</dbReference>
<dbReference type="InterPro" id="IPR010982">
    <property type="entry name" value="Lambda_DNA-bd_dom_sf"/>
</dbReference>
<dbReference type="CDD" id="cd00093">
    <property type="entry name" value="HTH_XRE"/>
    <property type="match status" value="1"/>
</dbReference>
<dbReference type="eggNOG" id="COG1476">
    <property type="taxonomic scope" value="Bacteria"/>
</dbReference>
<evidence type="ECO:0000259" key="4">
    <source>
        <dbReference type="PROSITE" id="PS50943"/>
    </source>
</evidence>
<dbReference type="InterPro" id="IPR001387">
    <property type="entry name" value="Cro/C1-type_HTH"/>
</dbReference>
<proteinExistence type="predicted"/>
<dbReference type="OrthoDB" id="9814553at2"/>
<accession>A0A081P2J9</accession>
<evidence type="ECO:0000256" key="1">
    <source>
        <dbReference type="ARBA" id="ARBA00023015"/>
    </source>
</evidence>
<dbReference type="Pfam" id="PF01381">
    <property type="entry name" value="HTH_3"/>
    <property type="match status" value="1"/>
</dbReference>
<dbReference type="Proteomes" id="UP000028123">
    <property type="component" value="Unassembled WGS sequence"/>
</dbReference>
<dbReference type="PANTHER" id="PTHR46797">
    <property type="entry name" value="HTH-TYPE TRANSCRIPTIONAL REGULATOR"/>
    <property type="match status" value="1"/>
</dbReference>
<evidence type="ECO:0000313" key="5">
    <source>
        <dbReference type="EMBL" id="KEQ24922.1"/>
    </source>
</evidence>
<dbReference type="Gene3D" id="1.10.260.40">
    <property type="entry name" value="lambda repressor-like DNA-binding domains"/>
    <property type="match status" value="1"/>
</dbReference>
<reference evidence="5 6" key="1">
    <citation type="submission" date="2014-06" db="EMBL/GenBank/DDBJ databases">
        <title>Draft genome sequence of Paenibacillus sp. MSt1.</title>
        <authorList>
            <person name="Aw Y.K."/>
            <person name="Ong K.S."/>
            <person name="Gan H.M."/>
            <person name="Lee S.M."/>
        </authorList>
    </citation>
    <scope>NUCLEOTIDE SEQUENCE [LARGE SCALE GENOMIC DNA]</scope>
    <source>
        <strain evidence="5 6">MSt1</strain>
    </source>
</reference>
<dbReference type="GO" id="GO:0003700">
    <property type="term" value="F:DNA-binding transcription factor activity"/>
    <property type="evidence" value="ECO:0007669"/>
    <property type="project" value="TreeGrafter"/>
</dbReference>
<dbReference type="SMART" id="SM00530">
    <property type="entry name" value="HTH_XRE"/>
    <property type="match status" value="1"/>
</dbReference>
<feature type="domain" description="HTH cro/C1-type" evidence="4">
    <location>
        <begin position="11"/>
        <end position="65"/>
    </location>
</feature>